<dbReference type="EMBL" id="JBHUFB010000010">
    <property type="protein sequence ID" value="MFD1813212.1"/>
    <property type="molecule type" value="Genomic_DNA"/>
</dbReference>
<dbReference type="InterPro" id="IPR050963">
    <property type="entry name" value="Sirohydro_Cobaltochel/CbiX"/>
</dbReference>
<evidence type="ECO:0000256" key="1">
    <source>
        <dbReference type="ARBA" id="ARBA00022723"/>
    </source>
</evidence>
<dbReference type="Gene3D" id="3.40.50.1400">
    <property type="match status" value="2"/>
</dbReference>
<dbReference type="RefSeq" id="WP_378485696.1">
    <property type="nucleotide sequence ID" value="NZ_JBHUFB010000010.1"/>
</dbReference>
<dbReference type="CDD" id="cd03416">
    <property type="entry name" value="CbiX_SirB_N"/>
    <property type="match status" value="1"/>
</dbReference>
<evidence type="ECO:0000313" key="3">
    <source>
        <dbReference type="EMBL" id="MFD1813212.1"/>
    </source>
</evidence>
<evidence type="ECO:0000256" key="2">
    <source>
        <dbReference type="ARBA" id="ARBA00023239"/>
    </source>
</evidence>
<keyword evidence="1" id="KW-0479">Metal-binding</keyword>
<keyword evidence="2" id="KW-0456">Lyase</keyword>
<dbReference type="CDD" id="cd03414">
    <property type="entry name" value="CbiX_SirB_C"/>
    <property type="match status" value="1"/>
</dbReference>
<protein>
    <submittedName>
        <fullName evidence="3">Sirohydrochlorin chelatase</fullName>
    </submittedName>
</protein>
<comment type="caution">
    <text evidence="3">The sequence shown here is derived from an EMBL/GenBank/DDBJ whole genome shotgun (WGS) entry which is preliminary data.</text>
</comment>
<accession>A0ABW4P3X4</accession>
<evidence type="ECO:0000313" key="4">
    <source>
        <dbReference type="Proteomes" id="UP001597286"/>
    </source>
</evidence>
<name>A0ABW4P3X4_9NOCA</name>
<sequence length="248" mass="25894">MHSVPLVLVAHGSRDPRSARVVAAAAAAVRRTRPDLDVRLCFLDLSAPSVDQVLDTVAAEGHSSAIVVPMLLGSAFHARVDLPGLLAAARSRHPGLDLVQADVLGDDDRLVHAVWDRVAATGAAGSDVGVVLAAVGSSDTAANSRTTAIAPRLFAGTGWAGVEVCFATTEPSLPQAVSRLRASGARQIVVAPWFLAPGLLTDRLDRQADEAAPDALRADVIGDHPLLVDVVLDRYRAALTRRTLPRAA</sequence>
<reference evidence="4" key="1">
    <citation type="journal article" date="2019" name="Int. J. Syst. Evol. Microbiol.">
        <title>The Global Catalogue of Microorganisms (GCM) 10K type strain sequencing project: providing services to taxonomists for standard genome sequencing and annotation.</title>
        <authorList>
            <consortium name="The Broad Institute Genomics Platform"/>
            <consortium name="The Broad Institute Genome Sequencing Center for Infectious Disease"/>
            <person name="Wu L."/>
            <person name="Ma J."/>
        </authorList>
    </citation>
    <scope>NUCLEOTIDE SEQUENCE [LARGE SCALE GENOMIC DNA]</scope>
    <source>
        <strain evidence="4">DT72</strain>
    </source>
</reference>
<dbReference type="Proteomes" id="UP001597286">
    <property type="component" value="Unassembled WGS sequence"/>
</dbReference>
<dbReference type="PANTHER" id="PTHR33542">
    <property type="entry name" value="SIROHYDROCHLORIN FERROCHELATASE, CHLOROPLASTIC"/>
    <property type="match status" value="1"/>
</dbReference>
<proteinExistence type="predicted"/>
<dbReference type="InterPro" id="IPR002762">
    <property type="entry name" value="CbiX-like"/>
</dbReference>
<dbReference type="Pfam" id="PF01903">
    <property type="entry name" value="CbiX"/>
    <property type="match status" value="2"/>
</dbReference>
<dbReference type="SUPFAM" id="SSF53800">
    <property type="entry name" value="Chelatase"/>
    <property type="match status" value="1"/>
</dbReference>
<organism evidence="3 4">
    <name type="scientific">Rhodococcus gannanensis</name>
    <dbReference type="NCBI Taxonomy" id="1960308"/>
    <lineage>
        <taxon>Bacteria</taxon>
        <taxon>Bacillati</taxon>
        <taxon>Actinomycetota</taxon>
        <taxon>Actinomycetes</taxon>
        <taxon>Mycobacteriales</taxon>
        <taxon>Nocardiaceae</taxon>
        <taxon>Rhodococcus</taxon>
    </lineage>
</organism>
<gene>
    <name evidence="3" type="ORF">ACFSJG_13390</name>
</gene>
<keyword evidence="4" id="KW-1185">Reference proteome</keyword>
<dbReference type="PANTHER" id="PTHR33542:SF5">
    <property type="entry name" value="FERROCHELATASE CHE1"/>
    <property type="match status" value="1"/>
</dbReference>